<feature type="region of interest" description="Disordered" evidence="2">
    <location>
        <begin position="1"/>
        <end position="29"/>
    </location>
</feature>
<evidence type="ECO:0000313" key="7">
    <source>
        <dbReference type="Proteomes" id="UP001596074"/>
    </source>
</evidence>
<proteinExistence type="inferred from homology"/>
<evidence type="ECO:0000259" key="5">
    <source>
        <dbReference type="Pfam" id="PF13399"/>
    </source>
</evidence>
<dbReference type="Gene3D" id="3.30.70.2390">
    <property type="match status" value="1"/>
</dbReference>
<reference evidence="7" key="1">
    <citation type="journal article" date="2019" name="Int. J. Syst. Evol. Microbiol.">
        <title>The Global Catalogue of Microorganisms (GCM) 10K type strain sequencing project: providing services to taxonomists for standard genome sequencing and annotation.</title>
        <authorList>
            <consortium name="The Broad Institute Genomics Platform"/>
            <consortium name="The Broad Institute Genome Sequencing Center for Infectious Disease"/>
            <person name="Wu L."/>
            <person name="Ma J."/>
        </authorList>
    </citation>
    <scope>NUCLEOTIDE SEQUENCE [LARGE SCALE GENOMIC DNA]</scope>
    <source>
        <strain evidence="7">KCTC 42087</strain>
    </source>
</reference>
<name>A0ABW0ZSE3_9ACTN</name>
<dbReference type="InterPro" id="IPR004474">
    <property type="entry name" value="LytR_CpsA_psr"/>
</dbReference>
<feature type="transmembrane region" description="Helical" evidence="3">
    <location>
        <begin position="36"/>
        <end position="59"/>
    </location>
</feature>
<dbReference type="InterPro" id="IPR050922">
    <property type="entry name" value="LytR/CpsA/Psr_CW_biosynth"/>
</dbReference>
<dbReference type="Gene3D" id="3.40.630.190">
    <property type="entry name" value="LCP protein"/>
    <property type="match status" value="1"/>
</dbReference>
<organism evidence="6 7">
    <name type="scientific">Actinomadura rugatobispora</name>
    <dbReference type="NCBI Taxonomy" id="1994"/>
    <lineage>
        <taxon>Bacteria</taxon>
        <taxon>Bacillati</taxon>
        <taxon>Actinomycetota</taxon>
        <taxon>Actinomycetes</taxon>
        <taxon>Streptosporangiales</taxon>
        <taxon>Thermomonosporaceae</taxon>
        <taxon>Actinomadura</taxon>
    </lineage>
</organism>
<keyword evidence="3" id="KW-0812">Transmembrane</keyword>
<dbReference type="Pfam" id="PF13399">
    <property type="entry name" value="LytR_C"/>
    <property type="match status" value="1"/>
</dbReference>
<dbReference type="EMBL" id="JBHSON010000011">
    <property type="protein sequence ID" value="MFC5745991.1"/>
    <property type="molecule type" value="Genomic_DNA"/>
</dbReference>
<dbReference type="Proteomes" id="UP001596074">
    <property type="component" value="Unassembled WGS sequence"/>
</dbReference>
<dbReference type="PANTHER" id="PTHR33392">
    <property type="entry name" value="POLYISOPRENYL-TEICHOIC ACID--PEPTIDOGLYCAN TEICHOIC ACID TRANSFERASE TAGU"/>
    <property type="match status" value="1"/>
</dbReference>
<accession>A0ABW0ZSE3</accession>
<protein>
    <submittedName>
        <fullName evidence="6">LCP family protein</fullName>
    </submittedName>
</protein>
<evidence type="ECO:0000313" key="6">
    <source>
        <dbReference type="EMBL" id="MFC5745991.1"/>
    </source>
</evidence>
<keyword evidence="7" id="KW-1185">Reference proteome</keyword>
<evidence type="ECO:0000256" key="1">
    <source>
        <dbReference type="ARBA" id="ARBA00006068"/>
    </source>
</evidence>
<dbReference type="RefSeq" id="WP_378281610.1">
    <property type="nucleotide sequence ID" value="NZ_JBHSON010000011.1"/>
</dbReference>
<evidence type="ECO:0000259" key="4">
    <source>
        <dbReference type="Pfam" id="PF03816"/>
    </source>
</evidence>
<evidence type="ECO:0000256" key="2">
    <source>
        <dbReference type="SAM" id="MobiDB-lite"/>
    </source>
</evidence>
<keyword evidence="3" id="KW-0472">Membrane</keyword>
<dbReference type="Pfam" id="PF03816">
    <property type="entry name" value="LytR_cpsA_psr"/>
    <property type="match status" value="1"/>
</dbReference>
<dbReference type="PANTHER" id="PTHR33392:SF6">
    <property type="entry name" value="POLYISOPRENYL-TEICHOIC ACID--PEPTIDOGLYCAN TEICHOIC ACID TRANSFERASE TAGU"/>
    <property type="match status" value="1"/>
</dbReference>
<comment type="caution">
    <text evidence="6">The sequence shown here is derived from an EMBL/GenBank/DDBJ whole genome shotgun (WGS) entry which is preliminary data.</text>
</comment>
<sequence>MQRSAAPDRGQFRGAYFNGDAPPPPEPPVRGRRWRVLGWLSIALSVLMVLGSLGAYGFWRRIDGQIARENVDGKLGDDRPAKLNNSMNILVMGSDSRAGENARYGVEEGQRSDTTILLHLSPGGEGAIGMSFPRDSMVRLPSCQKSGGGTAPGRLDMINSAYAQGGPACTWKTIESITNIRIDHYVEVDMAGFKRVVDALDGVEICVPKPVNDPKAELHLRKGRQVVRGDQALGYVRTRTGGLGDGSDLSRIQRQQAFMASVVKKATDRGMLTDPGKTYAFLSAVASSIKADDRLTLSAMQKLAGGLRGMSAGKVRFVTVPVQAYPPDPNRVQINQVLAAPLFEAIRKDNTVPEPAPVPAQQRGPNAPKPPPVPPAQVQVAVYNATRTDGLGQRTAEQLEEKGFKVVKVGTRKQVSADAKTEILFGPGAQRHAAALAAAMPGHPPKLFPSGKPGQVYLIVGKEGADMPGAAKPVPKVAGEIRADQDVCART</sequence>
<dbReference type="InterPro" id="IPR027381">
    <property type="entry name" value="LytR/CpsA/Psr_C"/>
</dbReference>
<dbReference type="NCBIfam" id="TIGR00350">
    <property type="entry name" value="lytR_cpsA_psr"/>
    <property type="match status" value="1"/>
</dbReference>
<feature type="domain" description="Cell envelope-related transcriptional attenuator" evidence="4">
    <location>
        <begin position="111"/>
        <end position="266"/>
    </location>
</feature>
<feature type="domain" description="LytR/CpsA/Psr regulator C-terminal" evidence="5">
    <location>
        <begin position="377"/>
        <end position="462"/>
    </location>
</feature>
<gene>
    <name evidence="6" type="ORF">ACFPZN_10260</name>
</gene>
<keyword evidence="3" id="KW-1133">Transmembrane helix</keyword>
<evidence type="ECO:0000256" key="3">
    <source>
        <dbReference type="SAM" id="Phobius"/>
    </source>
</evidence>
<feature type="region of interest" description="Disordered" evidence="2">
    <location>
        <begin position="351"/>
        <end position="376"/>
    </location>
</feature>
<comment type="similarity">
    <text evidence="1">Belongs to the LytR/CpsA/Psr (LCP) family.</text>
</comment>